<dbReference type="EMBL" id="CP136051">
    <property type="protein sequence ID" value="WOK05697.1"/>
    <property type="molecule type" value="Genomic_DNA"/>
</dbReference>
<reference evidence="1 2" key="1">
    <citation type="journal article" date="2023" name="Microbiol. Resour. Announc.">
        <title>Complete Genome Sequence of Imperialibacter roseus strain P4T.</title>
        <authorList>
            <person name="Tizabi D.R."/>
            <person name="Bachvaroff T."/>
            <person name="Hill R.T."/>
        </authorList>
    </citation>
    <scope>NUCLEOTIDE SEQUENCE [LARGE SCALE GENOMIC DNA]</scope>
    <source>
        <strain evidence="1 2">P4T</strain>
    </source>
</reference>
<evidence type="ECO:0000313" key="2">
    <source>
        <dbReference type="Proteomes" id="UP001302349"/>
    </source>
</evidence>
<accession>A0ABZ0IMG1</accession>
<evidence type="ECO:0000313" key="1">
    <source>
        <dbReference type="EMBL" id="WOK05697.1"/>
    </source>
</evidence>
<gene>
    <name evidence="1" type="ORF">RT717_21715</name>
</gene>
<dbReference type="RefSeq" id="WP_317488455.1">
    <property type="nucleotide sequence ID" value="NZ_CP136051.1"/>
</dbReference>
<organism evidence="1 2">
    <name type="scientific">Imperialibacter roseus</name>
    <dbReference type="NCBI Taxonomy" id="1324217"/>
    <lineage>
        <taxon>Bacteria</taxon>
        <taxon>Pseudomonadati</taxon>
        <taxon>Bacteroidota</taxon>
        <taxon>Cytophagia</taxon>
        <taxon>Cytophagales</taxon>
        <taxon>Flammeovirgaceae</taxon>
        <taxon>Imperialibacter</taxon>
    </lineage>
</organism>
<proteinExistence type="predicted"/>
<dbReference type="Proteomes" id="UP001302349">
    <property type="component" value="Chromosome"/>
</dbReference>
<keyword evidence="2" id="KW-1185">Reference proteome</keyword>
<name>A0ABZ0IMG1_9BACT</name>
<protein>
    <recommendedName>
        <fullName evidence="3">HMA domain-containing protein</fullName>
    </recommendedName>
</protein>
<evidence type="ECO:0008006" key="3">
    <source>
        <dbReference type="Google" id="ProtNLM"/>
    </source>
</evidence>
<sequence>MAEVTIKYKNKKTLEALKDLSKHLDFVVSAPDEVVPPTFKINGVTILKGDQSIDLTGLEKIFSNKKLSARDLRAKGWQRT</sequence>